<keyword evidence="5" id="KW-0539">Nucleus</keyword>
<keyword evidence="4" id="KW-0862">Zinc</keyword>
<comment type="caution">
    <text evidence="7">The sequence shown here is derived from an EMBL/GenBank/DDBJ whole genome shotgun (WGS) entry which is preliminary data.</text>
</comment>
<feature type="region of interest" description="Disordered" evidence="6">
    <location>
        <begin position="29"/>
        <end position="168"/>
    </location>
</feature>
<feature type="compositionally biased region" description="Polar residues" evidence="6">
    <location>
        <begin position="29"/>
        <end position="38"/>
    </location>
</feature>
<feature type="region of interest" description="Disordered" evidence="6">
    <location>
        <begin position="190"/>
        <end position="209"/>
    </location>
</feature>
<dbReference type="Proteomes" id="UP001556367">
    <property type="component" value="Unassembled WGS sequence"/>
</dbReference>
<dbReference type="PANTHER" id="PTHR46481">
    <property type="entry name" value="ZINC FINGER BED DOMAIN-CONTAINING PROTEIN 4"/>
    <property type="match status" value="1"/>
</dbReference>
<evidence type="ECO:0000256" key="1">
    <source>
        <dbReference type="ARBA" id="ARBA00004123"/>
    </source>
</evidence>
<evidence type="ECO:0000313" key="7">
    <source>
        <dbReference type="EMBL" id="KAL0958654.1"/>
    </source>
</evidence>
<evidence type="ECO:0000256" key="4">
    <source>
        <dbReference type="ARBA" id="ARBA00022833"/>
    </source>
</evidence>
<keyword evidence="2" id="KW-0479">Metal-binding</keyword>
<dbReference type="InterPro" id="IPR052035">
    <property type="entry name" value="ZnF_BED_domain_contain"/>
</dbReference>
<evidence type="ECO:0008006" key="9">
    <source>
        <dbReference type="Google" id="ProtNLM"/>
    </source>
</evidence>
<comment type="subcellular location">
    <subcellularLocation>
        <location evidence="1">Nucleus</location>
    </subcellularLocation>
</comment>
<accession>A0ABR3JS09</accession>
<proteinExistence type="predicted"/>
<evidence type="ECO:0000256" key="6">
    <source>
        <dbReference type="SAM" id="MobiDB-lite"/>
    </source>
</evidence>
<dbReference type="EMBL" id="JASNQZ010000003">
    <property type="protein sequence ID" value="KAL0958654.1"/>
    <property type="molecule type" value="Genomic_DNA"/>
</dbReference>
<reference evidence="8" key="1">
    <citation type="submission" date="2024-06" db="EMBL/GenBank/DDBJ databases">
        <title>Multi-omics analyses provide insights into the biosynthesis of the anticancer antibiotic pleurotin in Hohenbuehelia grisea.</title>
        <authorList>
            <person name="Weaver J.A."/>
            <person name="Alberti F."/>
        </authorList>
    </citation>
    <scope>NUCLEOTIDE SEQUENCE [LARGE SCALE GENOMIC DNA]</scope>
    <source>
        <strain evidence="8">T-177</strain>
    </source>
</reference>
<dbReference type="InterPro" id="IPR012337">
    <property type="entry name" value="RNaseH-like_sf"/>
</dbReference>
<organism evidence="7 8">
    <name type="scientific">Hohenbuehelia grisea</name>
    <dbReference type="NCBI Taxonomy" id="104357"/>
    <lineage>
        <taxon>Eukaryota</taxon>
        <taxon>Fungi</taxon>
        <taxon>Dikarya</taxon>
        <taxon>Basidiomycota</taxon>
        <taxon>Agaricomycotina</taxon>
        <taxon>Agaricomycetes</taxon>
        <taxon>Agaricomycetidae</taxon>
        <taxon>Agaricales</taxon>
        <taxon>Pleurotineae</taxon>
        <taxon>Pleurotaceae</taxon>
        <taxon>Hohenbuehelia</taxon>
    </lineage>
</organism>
<evidence type="ECO:0000256" key="2">
    <source>
        <dbReference type="ARBA" id="ARBA00022723"/>
    </source>
</evidence>
<evidence type="ECO:0000256" key="3">
    <source>
        <dbReference type="ARBA" id="ARBA00022771"/>
    </source>
</evidence>
<name>A0ABR3JS09_9AGAR</name>
<keyword evidence="3" id="KW-0863">Zinc-finger</keyword>
<feature type="compositionally biased region" description="Pro residues" evidence="6">
    <location>
        <begin position="41"/>
        <end position="54"/>
    </location>
</feature>
<dbReference type="PANTHER" id="PTHR46481:SF10">
    <property type="entry name" value="ZINC FINGER BED DOMAIN-CONTAINING PROTEIN 39"/>
    <property type="match status" value="1"/>
</dbReference>
<keyword evidence="8" id="KW-1185">Reference proteome</keyword>
<feature type="region of interest" description="Disordered" evidence="6">
    <location>
        <begin position="290"/>
        <end position="310"/>
    </location>
</feature>
<gene>
    <name evidence="7" type="ORF">HGRIS_014979</name>
</gene>
<feature type="compositionally biased region" description="Low complexity" evidence="6">
    <location>
        <begin position="69"/>
        <end position="85"/>
    </location>
</feature>
<dbReference type="SUPFAM" id="SSF53098">
    <property type="entry name" value="Ribonuclease H-like"/>
    <property type="match status" value="1"/>
</dbReference>
<feature type="compositionally biased region" description="Polar residues" evidence="6">
    <location>
        <begin position="293"/>
        <end position="307"/>
    </location>
</feature>
<feature type="compositionally biased region" description="Basic and acidic residues" evidence="6">
    <location>
        <begin position="194"/>
        <end position="209"/>
    </location>
</feature>
<protein>
    <recommendedName>
        <fullName evidence="9">Transposase</fullName>
    </recommendedName>
</protein>
<sequence>MSASGCALGPDGSLLPAHKIVFYHDADSTTPLSATDSDPTQDPPPPLEPIPAQPVHPFFTGQAAPARLVAGARRSSGRVSRPSARLIDPENAESSHQARKRKQDAAEPAATSSNRRVVRKVVVDSDDEPTSRLNNLRAATTDVEQHDDASSNPAETDGPPLTDTDFNLSDGVIDVDASDTSNPEAAYATTKAMGDADRADADQRPKQERTADVRTIFRRDENRINPDTGKVESGHWCSICEQKNLAKKFCFFTGSISTLRTHIARNKDHVAEYMKRCAELGIPTNARAFSKSAEGTDTEQTQSTLDSSIVREARAPPFTTQGLLDHIVEMIVVEDEAFLLVERQTFRRTLKFCRPGLADKDIPHRNTVRAEILRRAKIAEERIKEHLKKIPGKVSFTFDAWTSDSGNPYLSVTGHYIDAPDDRPQDWELKSDQLAFSLIKGNHSGKNIGNILVRIIDRYDIHSKIGWFTSDNATSNDQAMVAVGKAIDPAGETWNHIQRRVRCMEHSVHLSASHVVAEISPTTSQALVRKARKALKKATAHGHVDLEALETAVARCDLESDGDEDEDIDADNVESDAEETEEVADALGKALALVKQIRLSPQARAYFQTSCSQVGVPPKGLLTWVHTRWASLCKFLDRLLLLKKGVNQFTQSANESDEVPDLKDKNYSDFRLTKKDWERLELIREVLLEPATATQTFSSARDPTVWRTIPVLEFLQQSWENMSHLPRFRDLASAINAGLNNLRKWYNKVDDSDAYFICLGL</sequence>
<evidence type="ECO:0000313" key="8">
    <source>
        <dbReference type="Proteomes" id="UP001556367"/>
    </source>
</evidence>
<evidence type="ECO:0000256" key="5">
    <source>
        <dbReference type="ARBA" id="ARBA00023242"/>
    </source>
</evidence>